<organism evidence="2 3">
    <name type="scientific">Micromonospora sonchi</name>
    <dbReference type="NCBI Taxonomy" id="1763543"/>
    <lineage>
        <taxon>Bacteria</taxon>
        <taxon>Bacillati</taxon>
        <taxon>Actinomycetota</taxon>
        <taxon>Actinomycetes</taxon>
        <taxon>Micromonosporales</taxon>
        <taxon>Micromonosporaceae</taxon>
        <taxon>Micromonospora</taxon>
    </lineage>
</organism>
<dbReference type="EMBL" id="BMNB01000003">
    <property type="protein sequence ID" value="GGM27591.1"/>
    <property type="molecule type" value="Genomic_DNA"/>
</dbReference>
<dbReference type="AlphaFoldDB" id="A0A917TLI1"/>
<accession>A0A917TLI1</accession>
<evidence type="ECO:0000256" key="1">
    <source>
        <dbReference type="SAM" id="MobiDB-lite"/>
    </source>
</evidence>
<comment type="caution">
    <text evidence="2">The sequence shown here is derived from an EMBL/GenBank/DDBJ whole genome shotgun (WGS) entry which is preliminary data.</text>
</comment>
<evidence type="ECO:0000313" key="3">
    <source>
        <dbReference type="Proteomes" id="UP000608890"/>
    </source>
</evidence>
<evidence type="ECO:0000313" key="2">
    <source>
        <dbReference type="EMBL" id="GGM27591.1"/>
    </source>
</evidence>
<name>A0A917TLI1_9ACTN</name>
<gene>
    <name evidence="2" type="ORF">GCM10011608_10520</name>
</gene>
<protein>
    <submittedName>
        <fullName evidence="2">Uncharacterized protein</fullName>
    </submittedName>
</protein>
<sequence length="101" mass="11051">MTEPTFAYPTVMDAEGVDARELARLVGRLPKMPPVQRAKAARELVDVAKRVLSLTADEAVVEALQSMTYKALAAELGTSEASVNKAVSRHRNPGMRDRRKS</sequence>
<proteinExistence type="predicted"/>
<feature type="compositionally biased region" description="Basic residues" evidence="1">
    <location>
        <begin position="87"/>
        <end position="101"/>
    </location>
</feature>
<keyword evidence="3" id="KW-1185">Reference proteome</keyword>
<reference evidence="2" key="1">
    <citation type="journal article" date="2014" name="Int. J. Syst. Evol. Microbiol.">
        <title>Complete genome sequence of Corynebacterium casei LMG S-19264T (=DSM 44701T), isolated from a smear-ripened cheese.</title>
        <authorList>
            <consortium name="US DOE Joint Genome Institute (JGI-PGF)"/>
            <person name="Walter F."/>
            <person name="Albersmeier A."/>
            <person name="Kalinowski J."/>
            <person name="Ruckert C."/>
        </authorList>
    </citation>
    <scope>NUCLEOTIDE SEQUENCE</scope>
    <source>
        <strain evidence="2">CGMCC 4.7312</strain>
    </source>
</reference>
<dbReference type="Proteomes" id="UP000608890">
    <property type="component" value="Unassembled WGS sequence"/>
</dbReference>
<reference evidence="2" key="2">
    <citation type="submission" date="2020-09" db="EMBL/GenBank/DDBJ databases">
        <authorList>
            <person name="Sun Q."/>
            <person name="Zhou Y."/>
        </authorList>
    </citation>
    <scope>NUCLEOTIDE SEQUENCE</scope>
    <source>
        <strain evidence="2">CGMCC 4.7312</strain>
    </source>
</reference>
<feature type="region of interest" description="Disordered" evidence="1">
    <location>
        <begin position="80"/>
        <end position="101"/>
    </location>
</feature>